<protein>
    <submittedName>
        <fullName evidence="6">Helix-turn-helix domain-containing protein</fullName>
    </submittedName>
</protein>
<dbReference type="PROSITE" id="PS01124">
    <property type="entry name" value="HTH_ARAC_FAMILY_2"/>
    <property type="match status" value="1"/>
</dbReference>
<keyword evidence="1" id="KW-0805">Transcription regulation</keyword>
<dbReference type="SUPFAM" id="SSF46689">
    <property type="entry name" value="Homeodomain-like"/>
    <property type="match status" value="1"/>
</dbReference>
<accession>A0A848NMB7</accession>
<evidence type="ECO:0000256" key="2">
    <source>
        <dbReference type="ARBA" id="ARBA00023125"/>
    </source>
</evidence>
<name>A0A848NMB7_9BURK</name>
<comment type="caution">
    <text evidence="6">The sequence shown here is derived from an EMBL/GenBank/DDBJ whole genome shotgun (WGS) entry which is preliminary data.</text>
</comment>
<keyword evidence="2" id="KW-0238">DNA-binding</keyword>
<evidence type="ECO:0000256" key="3">
    <source>
        <dbReference type="ARBA" id="ARBA00023163"/>
    </source>
</evidence>
<proteinExistence type="predicted"/>
<dbReference type="GO" id="GO:0003700">
    <property type="term" value="F:DNA-binding transcription factor activity"/>
    <property type="evidence" value="ECO:0007669"/>
    <property type="project" value="InterPro"/>
</dbReference>
<dbReference type="AlphaFoldDB" id="A0A848NMB7"/>
<dbReference type="PANTHER" id="PTHR46796">
    <property type="entry name" value="HTH-TYPE TRANSCRIPTIONAL ACTIVATOR RHAS-RELATED"/>
    <property type="match status" value="1"/>
</dbReference>
<dbReference type="GO" id="GO:0043565">
    <property type="term" value="F:sequence-specific DNA binding"/>
    <property type="evidence" value="ECO:0007669"/>
    <property type="project" value="InterPro"/>
</dbReference>
<evidence type="ECO:0000313" key="6">
    <source>
        <dbReference type="EMBL" id="NMU94028.1"/>
    </source>
</evidence>
<dbReference type="InterPro" id="IPR050204">
    <property type="entry name" value="AraC_XylS_family_regulators"/>
</dbReference>
<evidence type="ECO:0000259" key="5">
    <source>
        <dbReference type="PROSITE" id="PS01124"/>
    </source>
</evidence>
<feature type="non-terminal residue" evidence="6">
    <location>
        <position position="128"/>
    </location>
</feature>
<dbReference type="SMART" id="SM00342">
    <property type="entry name" value="HTH_ARAC"/>
    <property type="match status" value="1"/>
</dbReference>
<reference evidence="6 7" key="1">
    <citation type="submission" date="2020-04" db="EMBL/GenBank/DDBJ databases">
        <title>Achromobacter ruhlandii genome sequencing and assembly.</title>
        <authorList>
            <person name="Martins R.C.R."/>
            <person name="Perdigao-Neto L.V."/>
            <person name="Levin A.S.S."/>
            <person name="Costa S.F."/>
        </authorList>
    </citation>
    <scope>NUCLEOTIDE SEQUENCE [LARGE SCALE GENOMIC DNA]</scope>
    <source>
        <strain evidence="6 7">9035ralo</strain>
    </source>
</reference>
<dbReference type="Gene3D" id="1.10.10.60">
    <property type="entry name" value="Homeodomain-like"/>
    <property type="match status" value="1"/>
</dbReference>
<dbReference type="PANTHER" id="PTHR46796:SF2">
    <property type="entry name" value="TRANSCRIPTIONAL REGULATORY PROTEIN"/>
    <property type="match status" value="1"/>
</dbReference>
<dbReference type="EMBL" id="JABBZE010001166">
    <property type="protein sequence ID" value="NMU94028.1"/>
    <property type="molecule type" value="Genomic_DNA"/>
</dbReference>
<dbReference type="InterPro" id="IPR009057">
    <property type="entry name" value="Homeodomain-like_sf"/>
</dbReference>
<evidence type="ECO:0000256" key="1">
    <source>
        <dbReference type="ARBA" id="ARBA00023015"/>
    </source>
</evidence>
<dbReference type="Pfam" id="PF12833">
    <property type="entry name" value="HTH_18"/>
    <property type="match status" value="1"/>
</dbReference>
<dbReference type="InterPro" id="IPR018060">
    <property type="entry name" value="HTH_AraC"/>
</dbReference>
<evidence type="ECO:0000313" key="7">
    <source>
        <dbReference type="Proteomes" id="UP000542405"/>
    </source>
</evidence>
<dbReference type="Proteomes" id="UP000542405">
    <property type="component" value="Unassembled WGS sequence"/>
</dbReference>
<gene>
    <name evidence="6" type="ORF">HGQ98_33465</name>
</gene>
<evidence type="ECO:0000256" key="4">
    <source>
        <dbReference type="SAM" id="MobiDB-lite"/>
    </source>
</evidence>
<sequence>MAARAGASGRSRCQVRRAFSRATGMTPHAYQMQRRLLLARRLLRQGMALADAAAAAGFADHSHMTRPFSRATGVPPGRSAPAATPCRRAPQRPRTCRQTRGARPRRRRGPFQNTPGTPQPTASGAPPG</sequence>
<feature type="region of interest" description="Disordered" evidence="4">
    <location>
        <begin position="59"/>
        <end position="128"/>
    </location>
</feature>
<keyword evidence="3" id="KW-0804">Transcription</keyword>
<organism evidence="6 7">
    <name type="scientific">Achromobacter ruhlandii</name>
    <dbReference type="NCBI Taxonomy" id="72557"/>
    <lineage>
        <taxon>Bacteria</taxon>
        <taxon>Pseudomonadati</taxon>
        <taxon>Pseudomonadota</taxon>
        <taxon>Betaproteobacteria</taxon>
        <taxon>Burkholderiales</taxon>
        <taxon>Alcaligenaceae</taxon>
        <taxon>Achromobacter</taxon>
    </lineage>
</organism>
<feature type="compositionally biased region" description="Basic residues" evidence="4">
    <location>
        <begin position="89"/>
        <end position="109"/>
    </location>
</feature>
<feature type="compositionally biased region" description="Polar residues" evidence="4">
    <location>
        <begin position="111"/>
        <end position="122"/>
    </location>
</feature>
<feature type="domain" description="HTH araC/xylS-type" evidence="5">
    <location>
        <begin position="1"/>
        <end position="82"/>
    </location>
</feature>